<comment type="caution">
    <text evidence="2">The sequence shown here is derived from an EMBL/GenBank/DDBJ whole genome shotgun (WGS) entry which is preliminary data.</text>
</comment>
<feature type="domain" description="Cyclic nucleotide-binding" evidence="1">
    <location>
        <begin position="268"/>
        <end position="385"/>
    </location>
</feature>
<dbReference type="InterPro" id="IPR051413">
    <property type="entry name" value="K/Na_HCN_channel"/>
</dbReference>
<dbReference type="InterPro" id="IPR014710">
    <property type="entry name" value="RmlC-like_jellyroll"/>
</dbReference>
<evidence type="ECO:0000313" key="3">
    <source>
        <dbReference type="Proteomes" id="UP001642540"/>
    </source>
</evidence>
<dbReference type="SUPFAM" id="SSF51206">
    <property type="entry name" value="cAMP-binding domain-like"/>
    <property type="match status" value="1"/>
</dbReference>
<dbReference type="EMBL" id="CAXLJM020000072">
    <property type="protein sequence ID" value="CAL8127000.1"/>
    <property type="molecule type" value="Genomic_DNA"/>
</dbReference>
<dbReference type="InterPro" id="IPR000595">
    <property type="entry name" value="cNMP-bd_dom"/>
</dbReference>
<dbReference type="PANTHER" id="PTHR45689:SF5">
    <property type="entry name" value="I[[H]] CHANNEL, ISOFORM E"/>
    <property type="match status" value="1"/>
</dbReference>
<gene>
    <name evidence="2" type="ORF">ODALV1_LOCUS21651</name>
</gene>
<reference evidence="2 3" key="1">
    <citation type="submission" date="2024-08" db="EMBL/GenBank/DDBJ databases">
        <authorList>
            <person name="Cucini C."/>
            <person name="Frati F."/>
        </authorList>
    </citation>
    <scope>NUCLEOTIDE SEQUENCE [LARGE SCALE GENOMIC DNA]</scope>
</reference>
<keyword evidence="3" id="KW-1185">Reference proteome</keyword>
<dbReference type="Proteomes" id="UP001642540">
    <property type="component" value="Unassembled WGS sequence"/>
</dbReference>
<dbReference type="PROSITE" id="PS50042">
    <property type="entry name" value="CNMP_BINDING_3"/>
    <property type="match status" value="1"/>
</dbReference>
<dbReference type="CDD" id="cd00038">
    <property type="entry name" value="CAP_ED"/>
    <property type="match status" value="1"/>
</dbReference>
<dbReference type="SMART" id="SM00100">
    <property type="entry name" value="cNMP"/>
    <property type="match status" value="1"/>
</dbReference>
<dbReference type="SUPFAM" id="SSF81324">
    <property type="entry name" value="Voltage-gated potassium channels"/>
    <property type="match status" value="1"/>
</dbReference>
<organism evidence="2 3">
    <name type="scientific">Orchesella dallaii</name>
    <dbReference type="NCBI Taxonomy" id="48710"/>
    <lineage>
        <taxon>Eukaryota</taxon>
        <taxon>Metazoa</taxon>
        <taxon>Ecdysozoa</taxon>
        <taxon>Arthropoda</taxon>
        <taxon>Hexapoda</taxon>
        <taxon>Collembola</taxon>
        <taxon>Entomobryomorpha</taxon>
        <taxon>Entomobryoidea</taxon>
        <taxon>Orchesellidae</taxon>
        <taxon>Orchesellinae</taxon>
        <taxon>Orchesella</taxon>
    </lineage>
</organism>
<name>A0ABP1RG57_9HEXA</name>
<dbReference type="Gene3D" id="1.10.287.630">
    <property type="entry name" value="Helix hairpin bin"/>
    <property type="match status" value="1"/>
</dbReference>
<dbReference type="Gene3D" id="2.60.120.10">
    <property type="entry name" value="Jelly Rolls"/>
    <property type="match status" value="1"/>
</dbReference>
<dbReference type="InterPro" id="IPR018490">
    <property type="entry name" value="cNMP-bd_dom_sf"/>
</dbReference>
<evidence type="ECO:0000259" key="1">
    <source>
        <dbReference type="PROSITE" id="PS50042"/>
    </source>
</evidence>
<proteinExistence type="predicted"/>
<sequence>MRVILDPIMIRRKYMCCKFWYDLVTRFPYDAIILMKMSKTDEMVKENLGVVRLVAFFVKLFRFQKLNSFFYRCSVALHFSAWGTQMLIHGVLVCFCVHWGACIHWLLPDVFNAGLATPKEMSWITKQDLWHREHWIQYINAFLRSLGNLLTLDGGDYTPREFEEMFCTGYLILVAQSIFAYFVSTFSSMIIEFQKEDDRYLEMLACVEEYLRFRRIPEWLQQRVLSYYDKKYKGHCYSENQILDTMSTNIRLDVLAHSNTSLVDNVYLFADTPVNVRLSLVQCLMFDICVPGDVMMSSDVNTNNMYFIQDGKFRVFTKFGGCVKTISRGDFFGESALLCPTVPRITTVVATTFAEVYKLSKKAYTKCMLQFPGVHDSIAEVALRKITEELNKYEREIERAQHIQHWKEFLQKRKLQKVEEFYKDADVGRVPSYYRALQFVYDP</sequence>
<evidence type="ECO:0000313" key="2">
    <source>
        <dbReference type="EMBL" id="CAL8127000.1"/>
    </source>
</evidence>
<protein>
    <recommendedName>
        <fullName evidence="1">Cyclic nucleotide-binding domain-containing protein</fullName>
    </recommendedName>
</protein>
<dbReference type="PANTHER" id="PTHR45689">
    <property type="entry name" value="I[[H]] CHANNEL, ISOFORM E"/>
    <property type="match status" value="1"/>
</dbReference>
<dbReference type="Pfam" id="PF00027">
    <property type="entry name" value="cNMP_binding"/>
    <property type="match status" value="1"/>
</dbReference>
<accession>A0ABP1RG57</accession>
<dbReference type="Gene3D" id="1.10.287.70">
    <property type="match status" value="1"/>
</dbReference>